<organism evidence="8 9">
    <name type="scientific">Nesterenkonia alkaliphila</name>
    <dbReference type="NCBI Taxonomy" id="1463631"/>
    <lineage>
        <taxon>Bacteria</taxon>
        <taxon>Bacillati</taxon>
        <taxon>Actinomycetota</taxon>
        <taxon>Actinomycetes</taxon>
        <taxon>Micrococcales</taxon>
        <taxon>Micrococcaceae</taxon>
        <taxon>Nesterenkonia</taxon>
    </lineage>
</organism>
<reference evidence="8 9" key="1">
    <citation type="submission" date="2019-12" db="EMBL/GenBank/DDBJ databases">
        <title>Nesterenkonia muleiensis sp. nov., a novel actinobacterium isolated from sap of Populus euphratica.</title>
        <authorList>
            <person name="Wang R."/>
        </authorList>
    </citation>
    <scope>NUCLEOTIDE SEQUENCE [LARGE SCALE GENOMIC DNA]</scope>
    <source>
        <strain evidence="8 9">F10</strain>
    </source>
</reference>
<keyword evidence="9" id="KW-1185">Reference proteome</keyword>
<dbReference type="InterPro" id="IPR037185">
    <property type="entry name" value="EmrE-like"/>
</dbReference>
<evidence type="ECO:0000313" key="8">
    <source>
        <dbReference type="EMBL" id="MVT26947.1"/>
    </source>
</evidence>
<feature type="transmembrane region" description="Helical" evidence="6">
    <location>
        <begin position="25"/>
        <end position="46"/>
    </location>
</feature>
<evidence type="ECO:0000256" key="1">
    <source>
        <dbReference type="ARBA" id="ARBA00004141"/>
    </source>
</evidence>
<accession>A0A7K1UKC8</accession>
<evidence type="ECO:0000256" key="6">
    <source>
        <dbReference type="SAM" id="Phobius"/>
    </source>
</evidence>
<dbReference type="RefSeq" id="WP_157324427.1">
    <property type="nucleotide sequence ID" value="NZ_BMFX01000014.1"/>
</dbReference>
<feature type="transmembrane region" description="Helical" evidence="6">
    <location>
        <begin position="229"/>
        <end position="250"/>
    </location>
</feature>
<dbReference type="AlphaFoldDB" id="A0A7K1UKC8"/>
<evidence type="ECO:0000256" key="5">
    <source>
        <dbReference type="ARBA" id="ARBA00023136"/>
    </source>
</evidence>
<dbReference type="PANTHER" id="PTHR32322:SF2">
    <property type="entry name" value="EAMA DOMAIN-CONTAINING PROTEIN"/>
    <property type="match status" value="1"/>
</dbReference>
<feature type="transmembrane region" description="Helical" evidence="6">
    <location>
        <begin position="52"/>
        <end position="75"/>
    </location>
</feature>
<dbReference type="OrthoDB" id="9784288at2"/>
<dbReference type="Proteomes" id="UP000460157">
    <property type="component" value="Unassembled WGS sequence"/>
</dbReference>
<keyword evidence="3 6" id="KW-0812">Transmembrane</keyword>
<sequence length="332" mass="34020">MKIDSSATSSSPTPLLTPGSPAQGVLWGLLGVGIFSLTVPLTRIAVADDGLNAMFVGTGRAVIAGVLAALALGLLRQRLPRTRQWARLAVVAAGIVLGFPVLTSYALTVSTASHGAVVIALLPAATAVVAVLRAKERPGVLFWIATGCGAVAAVCFSAVHGGGFGGLHWSDLLLLAAVIVAAFGYAEGGLLARELGAWQTISWALVMSLPLMVVLTVLAALHQPPSGTAAQWGAFLYLGVMSMFLGFFAWYRGLGIGPVSRISQVQLVQPVMSLCWAALLLGEPLTMLTVGGGGIVILCAAAAVNSRLLSRRRMSPAGGKSCTEDAVLTAGK</sequence>
<dbReference type="Pfam" id="PF00892">
    <property type="entry name" value="EamA"/>
    <property type="match status" value="2"/>
</dbReference>
<proteinExistence type="inferred from homology"/>
<dbReference type="GO" id="GO:0016020">
    <property type="term" value="C:membrane"/>
    <property type="evidence" value="ECO:0007669"/>
    <property type="project" value="UniProtKB-SubCell"/>
</dbReference>
<dbReference type="EMBL" id="WRPM01000080">
    <property type="protein sequence ID" value="MVT26947.1"/>
    <property type="molecule type" value="Genomic_DNA"/>
</dbReference>
<dbReference type="InterPro" id="IPR050638">
    <property type="entry name" value="AA-Vitamin_Transporters"/>
</dbReference>
<keyword evidence="4 6" id="KW-1133">Transmembrane helix</keyword>
<feature type="transmembrane region" description="Helical" evidence="6">
    <location>
        <begin position="139"/>
        <end position="160"/>
    </location>
</feature>
<dbReference type="PANTHER" id="PTHR32322">
    <property type="entry name" value="INNER MEMBRANE TRANSPORTER"/>
    <property type="match status" value="1"/>
</dbReference>
<feature type="transmembrane region" description="Helical" evidence="6">
    <location>
        <begin position="285"/>
        <end position="304"/>
    </location>
</feature>
<feature type="transmembrane region" description="Helical" evidence="6">
    <location>
        <begin position="262"/>
        <end position="279"/>
    </location>
</feature>
<protein>
    <submittedName>
        <fullName evidence="8">EamA family transporter</fullName>
    </submittedName>
</protein>
<name>A0A7K1UKC8_9MICC</name>
<comment type="similarity">
    <text evidence="2">Belongs to the EamA transporter family.</text>
</comment>
<keyword evidence="5 6" id="KW-0472">Membrane</keyword>
<feature type="domain" description="EamA" evidence="7">
    <location>
        <begin position="24"/>
        <end position="156"/>
    </location>
</feature>
<evidence type="ECO:0000256" key="4">
    <source>
        <dbReference type="ARBA" id="ARBA00022989"/>
    </source>
</evidence>
<feature type="transmembrane region" description="Helical" evidence="6">
    <location>
        <begin position="172"/>
        <end position="191"/>
    </location>
</feature>
<evidence type="ECO:0000313" key="9">
    <source>
        <dbReference type="Proteomes" id="UP000460157"/>
    </source>
</evidence>
<dbReference type="InterPro" id="IPR000620">
    <property type="entry name" value="EamA_dom"/>
</dbReference>
<feature type="transmembrane region" description="Helical" evidence="6">
    <location>
        <begin position="113"/>
        <end position="132"/>
    </location>
</feature>
<feature type="domain" description="EamA" evidence="7">
    <location>
        <begin position="169"/>
        <end position="300"/>
    </location>
</feature>
<gene>
    <name evidence="8" type="ORF">GNZ21_11355</name>
</gene>
<comment type="caution">
    <text evidence="8">The sequence shown here is derived from an EMBL/GenBank/DDBJ whole genome shotgun (WGS) entry which is preliminary data.</text>
</comment>
<evidence type="ECO:0000256" key="3">
    <source>
        <dbReference type="ARBA" id="ARBA00022692"/>
    </source>
</evidence>
<evidence type="ECO:0000259" key="7">
    <source>
        <dbReference type="Pfam" id="PF00892"/>
    </source>
</evidence>
<feature type="transmembrane region" description="Helical" evidence="6">
    <location>
        <begin position="87"/>
        <end position="107"/>
    </location>
</feature>
<feature type="transmembrane region" description="Helical" evidence="6">
    <location>
        <begin position="203"/>
        <end position="223"/>
    </location>
</feature>
<comment type="subcellular location">
    <subcellularLocation>
        <location evidence="1">Membrane</location>
        <topology evidence="1">Multi-pass membrane protein</topology>
    </subcellularLocation>
</comment>
<dbReference type="SUPFAM" id="SSF103481">
    <property type="entry name" value="Multidrug resistance efflux transporter EmrE"/>
    <property type="match status" value="2"/>
</dbReference>
<evidence type="ECO:0000256" key="2">
    <source>
        <dbReference type="ARBA" id="ARBA00007362"/>
    </source>
</evidence>